<gene>
    <name evidence="3" type="primary">LOC107435321</name>
</gene>
<organism evidence="2 3">
    <name type="scientific">Ziziphus jujuba</name>
    <name type="common">Chinese jujube</name>
    <name type="synonym">Ziziphus sativa</name>
    <dbReference type="NCBI Taxonomy" id="326968"/>
    <lineage>
        <taxon>Eukaryota</taxon>
        <taxon>Viridiplantae</taxon>
        <taxon>Streptophyta</taxon>
        <taxon>Embryophyta</taxon>
        <taxon>Tracheophyta</taxon>
        <taxon>Spermatophyta</taxon>
        <taxon>Magnoliopsida</taxon>
        <taxon>eudicotyledons</taxon>
        <taxon>Gunneridae</taxon>
        <taxon>Pentapetalae</taxon>
        <taxon>rosids</taxon>
        <taxon>fabids</taxon>
        <taxon>Rosales</taxon>
        <taxon>Rhamnaceae</taxon>
        <taxon>Paliureae</taxon>
        <taxon>Ziziphus</taxon>
    </lineage>
</organism>
<dbReference type="PANTHER" id="PTHR37238">
    <property type="entry name" value="OS05G0532500 PROTEIN"/>
    <property type="match status" value="1"/>
</dbReference>
<accession>A0A6P4B146</accession>
<feature type="region of interest" description="Disordered" evidence="1">
    <location>
        <begin position="1"/>
        <end position="59"/>
    </location>
</feature>
<dbReference type="Proteomes" id="UP001652623">
    <property type="component" value="Chromosome 1"/>
</dbReference>
<keyword evidence="2" id="KW-1185">Reference proteome</keyword>
<evidence type="ECO:0000313" key="2">
    <source>
        <dbReference type="Proteomes" id="UP001652623"/>
    </source>
</evidence>
<evidence type="ECO:0000256" key="1">
    <source>
        <dbReference type="SAM" id="MobiDB-lite"/>
    </source>
</evidence>
<dbReference type="KEGG" id="zju:107435321"/>
<feature type="region of interest" description="Disordered" evidence="1">
    <location>
        <begin position="236"/>
        <end position="260"/>
    </location>
</feature>
<dbReference type="PANTHER" id="PTHR37238:SF1">
    <property type="entry name" value="OS05G0532500 PROTEIN"/>
    <property type="match status" value="1"/>
</dbReference>
<proteinExistence type="predicted"/>
<dbReference type="InParanoid" id="A0A6P4B146"/>
<name>A0A6P4B146_ZIZJJ</name>
<protein>
    <submittedName>
        <fullName evidence="3">Uncharacterized protein LOC107435321</fullName>
    </submittedName>
</protein>
<reference evidence="2" key="1">
    <citation type="submission" date="2025-05" db="UniProtKB">
        <authorList>
            <consortium name="RefSeq"/>
        </authorList>
    </citation>
    <scope>NUCLEOTIDE SEQUENCE [LARGE SCALE GENOMIC DNA]</scope>
</reference>
<reference evidence="3" key="2">
    <citation type="submission" date="2025-08" db="UniProtKB">
        <authorList>
            <consortium name="RefSeq"/>
        </authorList>
    </citation>
    <scope>IDENTIFICATION</scope>
    <source>
        <tissue evidence="3">Seedling</tissue>
    </source>
</reference>
<feature type="compositionally biased region" description="Basic and acidic residues" evidence="1">
    <location>
        <begin position="40"/>
        <end position="49"/>
    </location>
</feature>
<dbReference type="GeneID" id="107435321"/>
<sequence>MTRKSEVKAKSVRKPLRDVSNNNGGGTRKSSRSVVAVTKKSTDEDKECRSGAQQDEEKDGDALDRLLLVHSDLSSLTRQIDELVAQAFDIKAMGQQGSKEVESFARVLSEILSSLQPWVPRFQKVLSSHSMEPENQSRESLVNQVVSTVDEANKSPEQTNVDSLISPSPLVSWRANCTIDRGRQLFLLTPLPISKTISSKHLAPSKSVFERITLNTNEKLPSFNNISEDRNNDLLEGVTEKPTPSVTKKPTPSASDFVSTETGSTQECGVVSLVSFAKRERSVVVSTPCLKMSPPKSCVLLEPISESSHRDHDGFRKSTPYPVGFKNCWDSESSESSSSDACKSLALKYPELLGIQQAHKPGYRKKQIEASPDWFTSPPKTCVLLELPDEKTLDNAAMNCQLPLSGHVPNNQVNPSVLKEIEGQGGQQTKTFSRKGGSFTLIESTPIWKESESIIQRGKHPGENTLKKELWTKFEAASSNGIRFNDSVIQEATGKGFLDRLDEVSHDGEI</sequence>
<evidence type="ECO:0000313" key="3">
    <source>
        <dbReference type="RefSeq" id="XP_015902382.3"/>
    </source>
</evidence>
<dbReference type="RefSeq" id="XP_015902382.3">
    <property type="nucleotide sequence ID" value="XM_016046896.4"/>
</dbReference>
<dbReference type="FunCoup" id="A0A6P4B146">
    <property type="interactions" value="256"/>
</dbReference>
<feature type="compositionally biased region" description="Low complexity" evidence="1">
    <location>
        <begin position="240"/>
        <end position="253"/>
    </location>
</feature>
<dbReference type="AlphaFoldDB" id="A0A6P4B146"/>